<keyword evidence="3" id="KW-1185">Reference proteome</keyword>
<comment type="caution">
    <text evidence="2">The sequence shown here is derived from an EMBL/GenBank/DDBJ whole genome shotgun (WGS) entry which is preliminary data.</text>
</comment>
<dbReference type="RefSeq" id="WP_133571979.1">
    <property type="nucleotide sequence ID" value="NZ_SNYR01000001.1"/>
</dbReference>
<proteinExistence type="predicted"/>
<evidence type="ECO:0000313" key="2">
    <source>
        <dbReference type="EMBL" id="TDQ67355.1"/>
    </source>
</evidence>
<evidence type="ECO:0000256" key="1">
    <source>
        <dbReference type="SAM" id="SignalP"/>
    </source>
</evidence>
<dbReference type="AlphaFoldDB" id="A0A4R6W2Y2"/>
<gene>
    <name evidence="2" type="ORF">ATL17_1367</name>
</gene>
<accession>A0A4R6W2Y2</accession>
<dbReference type="EMBL" id="SNYR01000001">
    <property type="protein sequence ID" value="TDQ67355.1"/>
    <property type="molecule type" value="Genomic_DNA"/>
</dbReference>
<dbReference type="OrthoDB" id="9816009at2"/>
<keyword evidence="1" id="KW-0732">Signal</keyword>
<feature type="signal peptide" evidence="1">
    <location>
        <begin position="1"/>
        <end position="21"/>
    </location>
</feature>
<organism evidence="2 3">
    <name type="scientific">Maritalea mobilis</name>
    <dbReference type="NCBI Taxonomy" id="483324"/>
    <lineage>
        <taxon>Bacteria</taxon>
        <taxon>Pseudomonadati</taxon>
        <taxon>Pseudomonadota</taxon>
        <taxon>Alphaproteobacteria</taxon>
        <taxon>Hyphomicrobiales</taxon>
        <taxon>Devosiaceae</taxon>
        <taxon>Maritalea</taxon>
    </lineage>
</organism>
<name>A0A4R6W2Y2_9HYPH</name>
<reference evidence="2 3" key="1">
    <citation type="submission" date="2019-03" db="EMBL/GenBank/DDBJ databases">
        <title>Genomic Encyclopedia of Type Strains, Phase III (KMG-III): the genomes of soil and plant-associated and newly described type strains.</title>
        <authorList>
            <person name="Whitman W."/>
        </authorList>
    </citation>
    <scope>NUCLEOTIDE SEQUENCE [LARGE SCALE GENOMIC DNA]</scope>
    <source>
        <strain evidence="2 3">CGMCC 1.7002</strain>
    </source>
</reference>
<dbReference type="Proteomes" id="UP000295391">
    <property type="component" value="Unassembled WGS sequence"/>
</dbReference>
<sequence length="151" mass="16740">MKHFMALILMVGLAMPSNGLAQDKSGVPEVSMFKMMLDANKTGWIAFREYNGQQLIYFTNMLTSRCRLKEIRFSINEETLDQTFNMPACIPDSPFMIPTDGGVEDIALILEPGVAKTISVQAVFEDDTETDMITFRPCEGVGDGTCAKVVE</sequence>
<feature type="chain" id="PRO_5020565047" evidence="1">
    <location>
        <begin position="22"/>
        <end position="151"/>
    </location>
</feature>
<protein>
    <submittedName>
        <fullName evidence="2">Uncharacterized protein</fullName>
    </submittedName>
</protein>
<evidence type="ECO:0000313" key="3">
    <source>
        <dbReference type="Proteomes" id="UP000295391"/>
    </source>
</evidence>